<proteinExistence type="inferred from homology"/>
<gene>
    <name evidence="11" type="ORF">MKW98_021516</name>
</gene>
<keyword evidence="7" id="KW-1133">Transmembrane helix</keyword>
<keyword evidence="10" id="KW-0472">Membrane</keyword>
<dbReference type="GO" id="GO:0008320">
    <property type="term" value="F:protein transmembrane transporter activity"/>
    <property type="evidence" value="ECO:0007669"/>
    <property type="project" value="TreeGrafter"/>
</dbReference>
<keyword evidence="5" id="KW-0999">Mitochondrion inner membrane</keyword>
<keyword evidence="3" id="KW-0813">Transport</keyword>
<organism evidence="11 12">
    <name type="scientific">Papaver atlanticum</name>
    <dbReference type="NCBI Taxonomy" id="357466"/>
    <lineage>
        <taxon>Eukaryota</taxon>
        <taxon>Viridiplantae</taxon>
        <taxon>Streptophyta</taxon>
        <taxon>Embryophyta</taxon>
        <taxon>Tracheophyta</taxon>
        <taxon>Spermatophyta</taxon>
        <taxon>Magnoliopsida</taxon>
        <taxon>Ranunculales</taxon>
        <taxon>Papaveraceae</taxon>
        <taxon>Papaveroideae</taxon>
        <taxon>Papaver</taxon>
    </lineage>
</organism>
<keyword evidence="6" id="KW-0653">Protein transport</keyword>
<evidence type="ECO:0000313" key="11">
    <source>
        <dbReference type="EMBL" id="KAI3917754.1"/>
    </source>
</evidence>
<keyword evidence="9" id="KW-0496">Mitochondrion</keyword>
<dbReference type="GO" id="GO:0005744">
    <property type="term" value="C:TIM23 mitochondrial import inner membrane translocase complex"/>
    <property type="evidence" value="ECO:0007669"/>
    <property type="project" value="TreeGrafter"/>
</dbReference>
<evidence type="ECO:0000256" key="5">
    <source>
        <dbReference type="ARBA" id="ARBA00022792"/>
    </source>
</evidence>
<evidence type="ECO:0000256" key="4">
    <source>
        <dbReference type="ARBA" id="ARBA00022692"/>
    </source>
</evidence>
<evidence type="ECO:0000256" key="10">
    <source>
        <dbReference type="ARBA" id="ARBA00023136"/>
    </source>
</evidence>
<keyword evidence="4" id="KW-0812">Transmembrane</keyword>
<sequence length="206" mass="22089">MAFHERDLCPDRIVTDAGGAFGMGAGGGGLWHFLKGMYSSPKGERFKGGAQAMRMNAPRIGGNFAAWGAMYSACDCTAVYLRHKEDPWNSIIAGAATGGLLNIRQGFRKASRSALYGGLLLAMIEGVGIFLNNNKLAIASEQEDAPIHIPSGFPEDYPTDVVEDGGSSSWFGRIFGKKKQEEKCSESKTAVLESFDSPSLPIPTFD</sequence>
<reference evidence="11" key="1">
    <citation type="submission" date="2022-04" db="EMBL/GenBank/DDBJ databases">
        <title>A functionally conserved STORR gene fusion in Papaver species that diverged 16.8 million years ago.</title>
        <authorList>
            <person name="Catania T."/>
        </authorList>
    </citation>
    <scope>NUCLEOTIDE SEQUENCE</scope>
    <source>
        <strain evidence="11">S-188037</strain>
    </source>
</reference>
<evidence type="ECO:0000256" key="6">
    <source>
        <dbReference type="ARBA" id="ARBA00022927"/>
    </source>
</evidence>
<evidence type="ECO:0000256" key="7">
    <source>
        <dbReference type="ARBA" id="ARBA00022989"/>
    </source>
</evidence>
<dbReference type="GO" id="GO:0030150">
    <property type="term" value="P:protein import into mitochondrial matrix"/>
    <property type="evidence" value="ECO:0007669"/>
    <property type="project" value="TreeGrafter"/>
</dbReference>
<protein>
    <submittedName>
        <fullName evidence="11">Uncharacterized protein</fullName>
    </submittedName>
</protein>
<dbReference type="Proteomes" id="UP001202328">
    <property type="component" value="Unassembled WGS sequence"/>
</dbReference>
<dbReference type="Pfam" id="PF02466">
    <property type="entry name" value="Tim17"/>
    <property type="match status" value="1"/>
</dbReference>
<evidence type="ECO:0000256" key="3">
    <source>
        <dbReference type="ARBA" id="ARBA00022448"/>
    </source>
</evidence>
<dbReference type="PANTHER" id="PTHR10485">
    <property type="entry name" value="MITOCHONDRIAL IMPORT INNER MEMBRANE TRANSLOCASE SUBUNIT TIM-17"/>
    <property type="match status" value="1"/>
</dbReference>
<evidence type="ECO:0000256" key="2">
    <source>
        <dbReference type="ARBA" id="ARBA00008444"/>
    </source>
</evidence>
<dbReference type="PANTHER" id="PTHR10485:SF0">
    <property type="entry name" value="AT05822P-RELATED"/>
    <property type="match status" value="1"/>
</dbReference>
<evidence type="ECO:0000313" key="12">
    <source>
        <dbReference type="Proteomes" id="UP001202328"/>
    </source>
</evidence>
<dbReference type="AlphaFoldDB" id="A0AAD4XJB0"/>
<evidence type="ECO:0000256" key="8">
    <source>
        <dbReference type="ARBA" id="ARBA00023010"/>
    </source>
</evidence>
<name>A0AAD4XJB0_9MAGN</name>
<keyword evidence="12" id="KW-1185">Reference proteome</keyword>
<keyword evidence="8" id="KW-0811">Translocation</keyword>
<comment type="subcellular location">
    <subcellularLocation>
        <location evidence="1">Mitochondrion inner membrane</location>
        <topology evidence="1">Multi-pass membrane protein</topology>
    </subcellularLocation>
</comment>
<evidence type="ECO:0000256" key="1">
    <source>
        <dbReference type="ARBA" id="ARBA00004448"/>
    </source>
</evidence>
<dbReference type="EMBL" id="JAJJMB010008983">
    <property type="protein sequence ID" value="KAI3917754.1"/>
    <property type="molecule type" value="Genomic_DNA"/>
</dbReference>
<comment type="similarity">
    <text evidence="2">Belongs to the Tim17/Tim22/Tim23 family.</text>
</comment>
<comment type="caution">
    <text evidence="11">The sequence shown here is derived from an EMBL/GenBank/DDBJ whole genome shotgun (WGS) entry which is preliminary data.</text>
</comment>
<accession>A0AAD4XJB0</accession>
<evidence type="ECO:0000256" key="9">
    <source>
        <dbReference type="ARBA" id="ARBA00023128"/>
    </source>
</evidence>